<gene>
    <name evidence="7" type="primary">ldh</name>
    <name evidence="12" type="ORF">SAMN04487824_11030</name>
</gene>
<dbReference type="STRING" id="604330.SAMN04489857_1522"/>
<proteinExistence type="inferred from homology"/>
<sequence>MSFRNSKVVIVGAGNVGSTTAFSIVSQGLCEDVCLIDINKEVAEGQALDMQDAVYFMNRNMRVHAGGYEECSDADIVVITAAAPMPKDSNDRLEMLRPSLHVVREVVQSVMASGFNGIFVVVSNPVDIMTYYTWRVSGLPAERVIGSGTNLDTARLCRALSQMYDLAPASVEAFVLGEHGDSEIVSWNSATIGGKRVDDVLRDNAPRTRGTTREDLRKRTVQAGWDVFSRKGNTCYGIGASVTAIAKSILLDEKSIMPVSVRVDGMYGLNGTYLSVPAILDHTGVKEIVEIDLQEDELAALHKSADLLSSFYGKLDA</sequence>
<comment type="similarity">
    <text evidence="2 7">Belongs to the LDH/MDH superfamily. LDH family.</text>
</comment>
<dbReference type="SUPFAM" id="SSF51735">
    <property type="entry name" value="NAD(P)-binding Rossmann-fold domains"/>
    <property type="match status" value="1"/>
</dbReference>
<dbReference type="NCBIfam" id="TIGR01771">
    <property type="entry name" value="L-LDH-NAD"/>
    <property type="match status" value="1"/>
</dbReference>
<feature type="binding site" evidence="7">
    <location>
        <position position="92"/>
    </location>
    <ligand>
        <name>substrate</name>
    </ligand>
</feature>
<feature type="binding site" evidence="7">
    <location>
        <begin position="152"/>
        <end position="155"/>
    </location>
    <ligand>
        <name>substrate</name>
    </ligand>
</feature>
<comment type="caution">
    <text evidence="7">Lacks conserved residue(s) required for the propagation of feature annotation.</text>
</comment>
<comment type="pathway">
    <text evidence="1 7">Fermentation; pyruvate fermentation to lactate; (S)-lactate from pyruvate: step 1/1.</text>
</comment>
<evidence type="ECO:0000313" key="13">
    <source>
        <dbReference type="Proteomes" id="UP000198528"/>
    </source>
</evidence>
<feature type="binding site" evidence="7">
    <location>
        <position position="147"/>
    </location>
    <ligand>
        <name>NAD(+)</name>
        <dbReference type="ChEBI" id="CHEBI:57540"/>
    </ligand>
</feature>
<dbReference type="RefSeq" id="WP_090846394.1">
    <property type="nucleotide sequence ID" value="NZ_FMZL01000010.1"/>
</dbReference>
<feature type="domain" description="Lactate/malate dehydrogenase N-terminal" evidence="10">
    <location>
        <begin position="7"/>
        <end position="146"/>
    </location>
</feature>
<keyword evidence="4 7" id="KW-0560">Oxidoreductase</keyword>
<dbReference type="InterPro" id="IPR011304">
    <property type="entry name" value="L-lactate_DH"/>
</dbReference>
<evidence type="ECO:0000256" key="1">
    <source>
        <dbReference type="ARBA" id="ARBA00004843"/>
    </source>
</evidence>
<comment type="function">
    <text evidence="7">Catalyzes the conversion of lactate to pyruvate.</text>
</comment>
<evidence type="ECO:0000256" key="4">
    <source>
        <dbReference type="ARBA" id="ARBA00023002"/>
    </source>
</evidence>
<feature type="domain" description="Lactate/malate dehydrogenase C-terminal" evidence="11">
    <location>
        <begin position="149"/>
        <end position="309"/>
    </location>
</feature>
<reference evidence="13" key="1">
    <citation type="submission" date="2016-10" db="EMBL/GenBank/DDBJ databases">
        <authorList>
            <person name="Varghese N."/>
            <person name="Submissions S."/>
        </authorList>
    </citation>
    <scope>NUCLEOTIDE SEQUENCE [LARGE SCALE GENOMIC DNA]</scope>
    <source>
        <strain evidence="13">DSM 22619</strain>
    </source>
</reference>
<dbReference type="Pfam" id="PF00056">
    <property type="entry name" value="Ldh_1_N"/>
    <property type="match status" value="1"/>
</dbReference>
<feature type="binding site" evidence="7">
    <location>
        <begin position="124"/>
        <end position="127"/>
    </location>
    <ligand>
        <name>substrate</name>
    </ligand>
</feature>
<dbReference type="Pfam" id="PF02866">
    <property type="entry name" value="Ldh_1_C"/>
    <property type="match status" value="1"/>
</dbReference>
<keyword evidence="5 7" id="KW-0520">NAD</keyword>
<dbReference type="InterPro" id="IPR001557">
    <property type="entry name" value="L-lactate/malate_DH"/>
</dbReference>
<dbReference type="PANTHER" id="PTHR43128">
    <property type="entry name" value="L-2-HYDROXYCARBOXYLATE DEHYDROGENASE (NAD(P)(+))"/>
    <property type="match status" value="1"/>
</dbReference>
<feature type="binding site" evidence="7">
    <location>
        <position position="16"/>
    </location>
    <ligand>
        <name>NAD(+)</name>
        <dbReference type="ChEBI" id="CHEBI:57540"/>
    </ligand>
</feature>
<evidence type="ECO:0000256" key="7">
    <source>
        <dbReference type="HAMAP-Rule" id="MF_00488"/>
    </source>
</evidence>
<dbReference type="InterPro" id="IPR036291">
    <property type="entry name" value="NAD(P)-bd_dom_sf"/>
</dbReference>
<feature type="binding site" evidence="9">
    <location>
        <begin position="12"/>
        <end position="17"/>
    </location>
    <ligand>
        <name>NAD(+)</name>
        <dbReference type="ChEBI" id="CHEBI:57540"/>
    </ligand>
</feature>
<dbReference type="InterPro" id="IPR018177">
    <property type="entry name" value="L-lactate_DH_AS"/>
</dbReference>
<dbReference type="PANTHER" id="PTHR43128:SF31">
    <property type="entry name" value="L-LACTATE DEHYDROGENASE"/>
    <property type="match status" value="1"/>
</dbReference>
<evidence type="ECO:0000313" key="12">
    <source>
        <dbReference type="EMBL" id="SDC34685.1"/>
    </source>
</evidence>
<comment type="catalytic activity">
    <reaction evidence="6 7">
        <text>(S)-lactate + NAD(+) = pyruvate + NADH + H(+)</text>
        <dbReference type="Rhea" id="RHEA:23444"/>
        <dbReference type="ChEBI" id="CHEBI:15361"/>
        <dbReference type="ChEBI" id="CHEBI:15378"/>
        <dbReference type="ChEBI" id="CHEBI:16651"/>
        <dbReference type="ChEBI" id="CHEBI:57540"/>
        <dbReference type="ChEBI" id="CHEBI:57945"/>
        <dbReference type="EC" id="1.1.1.27"/>
    </reaction>
</comment>
<organism evidence="12 13">
    <name type="scientific">Parafannyhessea umbonata</name>
    <dbReference type="NCBI Taxonomy" id="604330"/>
    <lineage>
        <taxon>Bacteria</taxon>
        <taxon>Bacillati</taxon>
        <taxon>Actinomycetota</taxon>
        <taxon>Coriobacteriia</taxon>
        <taxon>Coriobacteriales</taxon>
        <taxon>Atopobiaceae</taxon>
        <taxon>Parafannyhessea</taxon>
    </lineage>
</organism>
<evidence type="ECO:0000256" key="5">
    <source>
        <dbReference type="ARBA" id="ARBA00023027"/>
    </source>
</evidence>
<dbReference type="EMBL" id="FMZL01000010">
    <property type="protein sequence ID" value="SDC34685.1"/>
    <property type="molecule type" value="Genomic_DNA"/>
</dbReference>
<dbReference type="Gene3D" id="3.90.110.10">
    <property type="entry name" value="Lactate dehydrogenase/glycoside hydrolase, family 4, C-terminal"/>
    <property type="match status" value="1"/>
</dbReference>
<evidence type="ECO:0000256" key="8">
    <source>
        <dbReference type="PIRSR" id="PIRSR000102-1"/>
    </source>
</evidence>
<dbReference type="PIRSF" id="PIRSF000102">
    <property type="entry name" value="Lac_mal_DH"/>
    <property type="match status" value="1"/>
</dbReference>
<feature type="binding site" evidence="7">
    <location>
        <position position="234"/>
    </location>
    <ligand>
        <name>substrate</name>
    </ligand>
</feature>
<evidence type="ECO:0000259" key="10">
    <source>
        <dbReference type="Pfam" id="PF00056"/>
    </source>
</evidence>
<dbReference type="NCBIfam" id="NF000824">
    <property type="entry name" value="PRK00066.1"/>
    <property type="match status" value="1"/>
</dbReference>
<dbReference type="CDD" id="cd05291">
    <property type="entry name" value="HicDH_like"/>
    <property type="match status" value="1"/>
</dbReference>
<dbReference type="PROSITE" id="PS00064">
    <property type="entry name" value="L_LDH"/>
    <property type="match status" value="1"/>
</dbReference>
<dbReference type="GO" id="GO:0006096">
    <property type="term" value="P:glycolytic process"/>
    <property type="evidence" value="ECO:0007669"/>
    <property type="project" value="UniProtKB-UniRule"/>
</dbReference>
<dbReference type="InterPro" id="IPR001236">
    <property type="entry name" value="Lactate/malate_DH_N"/>
</dbReference>
<evidence type="ECO:0000256" key="3">
    <source>
        <dbReference type="ARBA" id="ARBA00012967"/>
    </source>
</evidence>
<feature type="binding site" evidence="7">
    <location>
        <position position="68"/>
    </location>
    <ligand>
        <name>NAD(+)</name>
        <dbReference type="ChEBI" id="CHEBI:57540"/>
    </ligand>
</feature>
<dbReference type="SUPFAM" id="SSF56327">
    <property type="entry name" value="LDH C-terminal domain-like"/>
    <property type="match status" value="1"/>
</dbReference>
<keyword evidence="13" id="KW-1185">Reference proteome</keyword>
<dbReference type="HAMAP" id="MF_00488">
    <property type="entry name" value="Lactate_dehydrog"/>
    <property type="match status" value="1"/>
</dbReference>
<evidence type="ECO:0000256" key="6">
    <source>
        <dbReference type="ARBA" id="ARBA00049258"/>
    </source>
</evidence>
<name>A0A1G6KW38_9ACTN</name>
<dbReference type="AlphaFoldDB" id="A0A1G6KW38"/>
<evidence type="ECO:0000256" key="9">
    <source>
        <dbReference type="PIRSR" id="PIRSR000102-3"/>
    </source>
</evidence>
<dbReference type="GO" id="GO:0004459">
    <property type="term" value="F:L-lactate dehydrogenase (NAD+) activity"/>
    <property type="evidence" value="ECO:0007669"/>
    <property type="project" value="UniProtKB-UniRule"/>
</dbReference>
<feature type="binding site" evidence="7 9">
    <location>
        <begin position="122"/>
        <end position="124"/>
    </location>
    <ligand>
        <name>NAD(+)</name>
        <dbReference type="ChEBI" id="CHEBI:57540"/>
    </ligand>
</feature>
<feature type="active site" description="Proton acceptor" evidence="7 8">
    <location>
        <position position="179"/>
    </location>
</feature>
<comment type="subcellular location">
    <subcellularLocation>
        <location evidence="7">Cytoplasm</location>
    </subcellularLocation>
</comment>
<feature type="binding site" evidence="7 9">
    <location>
        <position position="37"/>
    </location>
    <ligand>
        <name>NAD(+)</name>
        <dbReference type="ChEBI" id="CHEBI:57540"/>
    </ligand>
</feature>
<protein>
    <recommendedName>
        <fullName evidence="3 7">L-lactate dehydrogenase</fullName>
        <shortName evidence="7">L-LDH</shortName>
        <ecNumber evidence="3 7">1.1.1.27</ecNumber>
    </recommendedName>
</protein>
<dbReference type="EC" id="1.1.1.27" evidence="3 7"/>
<comment type="subunit">
    <text evidence="7">Homotetramer.</text>
</comment>
<dbReference type="GO" id="GO:0005737">
    <property type="term" value="C:cytoplasm"/>
    <property type="evidence" value="ECO:0007669"/>
    <property type="project" value="UniProtKB-SubCell"/>
</dbReference>
<dbReference type="Gene3D" id="3.40.50.720">
    <property type="entry name" value="NAD(P)-binding Rossmann-like Domain"/>
    <property type="match status" value="1"/>
</dbReference>
<evidence type="ECO:0000256" key="2">
    <source>
        <dbReference type="ARBA" id="ARBA00006054"/>
    </source>
</evidence>
<dbReference type="InterPro" id="IPR015955">
    <property type="entry name" value="Lactate_DH/Glyco_Ohase_4_C"/>
</dbReference>
<evidence type="ECO:0000259" key="11">
    <source>
        <dbReference type="Pfam" id="PF02866"/>
    </source>
</evidence>
<keyword evidence="7" id="KW-0963">Cytoplasm</keyword>
<accession>A0A1G6KW38</accession>
<dbReference type="FunFam" id="3.40.50.720:FF:000018">
    <property type="entry name" value="Malate dehydrogenase"/>
    <property type="match status" value="1"/>
</dbReference>
<dbReference type="GO" id="GO:0006089">
    <property type="term" value="P:lactate metabolic process"/>
    <property type="evidence" value="ECO:0007669"/>
    <property type="project" value="TreeGrafter"/>
</dbReference>
<dbReference type="UniPathway" id="UPA00554">
    <property type="reaction ID" value="UER00611"/>
</dbReference>
<dbReference type="Proteomes" id="UP000198528">
    <property type="component" value="Unassembled WGS sequence"/>
</dbReference>
<dbReference type="PRINTS" id="PR00086">
    <property type="entry name" value="LLDHDRGNASE"/>
</dbReference>
<dbReference type="InterPro" id="IPR022383">
    <property type="entry name" value="Lactate/malate_DH_C"/>
</dbReference>